<dbReference type="Pfam" id="PF00891">
    <property type="entry name" value="Methyltransf_2"/>
    <property type="match status" value="1"/>
</dbReference>
<dbReference type="GO" id="GO:0043803">
    <property type="term" value="F:hydroxyneurosporene-O-methyltransferase activity"/>
    <property type="evidence" value="ECO:0007669"/>
    <property type="project" value="UniProtKB-EC"/>
</dbReference>
<evidence type="ECO:0000256" key="1">
    <source>
        <dbReference type="ARBA" id="ARBA00022603"/>
    </source>
</evidence>
<keyword evidence="2 6" id="KW-0808">Transferase</keyword>
<dbReference type="InterPro" id="IPR036390">
    <property type="entry name" value="WH_DNA-bd_sf"/>
</dbReference>
<dbReference type="AlphaFoldDB" id="A0A165VUD7"/>
<dbReference type="Pfam" id="PF08100">
    <property type="entry name" value="Dimerisation"/>
    <property type="match status" value="1"/>
</dbReference>
<dbReference type="Gene3D" id="1.10.10.10">
    <property type="entry name" value="Winged helix-like DNA-binding domain superfamily/Winged helix DNA-binding domain"/>
    <property type="match status" value="1"/>
</dbReference>
<comment type="caution">
    <text evidence="6">The sequence shown here is derived from an EMBL/GenBank/DDBJ whole genome shotgun (WGS) entry which is preliminary data.</text>
</comment>
<dbReference type="InterPro" id="IPR001077">
    <property type="entry name" value="COMT_C"/>
</dbReference>
<dbReference type="InterPro" id="IPR029063">
    <property type="entry name" value="SAM-dependent_MTases_sf"/>
</dbReference>
<evidence type="ECO:0000313" key="7">
    <source>
        <dbReference type="Proteomes" id="UP000076577"/>
    </source>
</evidence>
<evidence type="ECO:0000259" key="5">
    <source>
        <dbReference type="Pfam" id="PF08100"/>
    </source>
</evidence>
<reference evidence="6 7" key="1">
    <citation type="journal article" date="2016" name="Front. Microbiol.">
        <title>Comparative Genomic Analysis Reveals a Diverse Repertoire of Genes Involved in Prokaryote-Eukaryote Interactions within the Pseudovibrio Genus.</title>
        <authorList>
            <person name="Romano S."/>
            <person name="Fernandez-Guerra A."/>
            <person name="Reen F.J."/>
            <person name="Glockner F.O."/>
            <person name="Crowley S.P."/>
            <person name="O'Sullivan O."/>
            <person name="Cotter P.D."/>
            <person name="Adams C."/>
            <person name="Dobson A.D."/>
            <person name="O'Gara F."/>
        </authorList>
    </citation>
    <scope>NUCLEOTIDE SEQUENCE [LARGE SCALE GENOMIC DNA]</scope>
    <source>
        <strain evidence="6 7">Ad2</strain>
    </source>
</reference>
<organism evidence="6 7">
    <name type="scientific">Pseudovibrio axinellae</name>
    <dbReference type="NCBI Taxonomy" id="989403"/>
    <lineage>
        <taxon>Bacteria</taxon>
        <taxon>Pseudomonadati</taxon>
        <taxon>Pseudomonadota</taxon>
        <taxon>Alphaproteobacteria</taxon>
        <taxon>Hyphomicrobiales</taxon>
        <taxon>Stappiaceae</taxon>
        <taxon>Pseudovibrio</taxon>
    </lineage>
</organism>
<evidence type="ECO:0000313" key="6">
    <source>
        <dbReference type="EMBL" id="KZL15458.1"/>
    </source>
</evidence>
<evidence type="ECO:0000259" key="4">
    <source>
        <dbReference type="Pfam" id="PF00891"/>
    </source>
</evidence>
<dbReference type="Proteomes" id="UP000076577">
    <property type="component" value="Unassembled WGS sequence"/>
</dbReference>
<protein>
    <submittedName>
        <fullName evidence="6">Demethylspheroidene O-methyltransferase</fullName>
        <ecNumber evidence="6">2.1.1.210</ecNumber>
    </submittedName>
</protein>
<dbReference type="GO" id="GO:0046983">
    <property type="term" value="F:protein dimerization activity"/>
    <property type="evidence" value="ECO:0007669"/>
    <property type="project" value="InterPro"/>
</dbReference>
<feature type="domain" description="O-methyltransferase dimerisation" evidence="5">
    <location>
        <begin position="14"/>
        <end position="89"/>
    </location>
</feature>
<dbReference type="RefSeq" id="WP_068009059.1">
    <property type="nucleotide sequence ID" value="NZ_FOFM01000078.1"/>
</dbReference>
<dbReference type="SUPFAM" id="SSF53335">
    <property type="entry name" value="S-adenosyl-L-methionine-dependent methyltransferases"/>
    <property type="match status" value="1"/>
</dbReference>
<accession>A0A165VUD7</accession>
<dbReference type="GO" id="GO:0032259">
    <property type="term" value="P:methylation"/>
    <property type="evidence" value="ECO:0007669"/>
    <property type="project" value="UniProtKB-KW"/>
</dbReference>
<name>A0A165VUD7_9HYPH</name>
<evidence type="ECO:0000256" key="2">
    <source>
        <dbReference type="ARBA" id="ARBA00022679"/>
    </source>
</evidence>
<dbReference type="STRING" id="989403.SAMN05421798_1782"/>
<proteinExistence type="predicted"/>
<dbReference type="PROSITE" id="PS51683">
    <property type="entry name" value="SAM_OMT_II"/>
    <property type="match status" value="1"/>
</dbReference>
<sequence>MTYKPLETSEELSQIAFGFMASKALFAGLHIDLFSLLSGGGKTARDISSEAGIAENRVTTLVTALACVGVLVRNGERYTNSQAAEKFLVKGSRYDFGDYLRCQIDQQMYPLLLQLNDSLEGKLQPDHLTSYAKWMSDKESTELYSISQHAGSIAPAQSLARKLDLSKARNLLDVGGGTGAMTISLCDAYEALSSTIIDFPNVAELGQGFIEGTGLGDRVRYISGNALECEWPDRQDVVLMSYLLSGVPGERISTLLDKSKRALLPDGRLVLHDFIVEADRSGPPLSALWQLQHMSFTPEAQSLSVSWLCDALTAAGYKVQKCDELIPGMTKYIVAEPG</sequence>
<dbReference type="PIRSF" id="PIRSF005739">
    <property type="entry name" value="O-mtase"/>
    <property type="match status" value="1"/>
</dbReference>
<dbReference type="PANTHER" id="PTHR43712:SF2">
    <property type="entry name" value="O-METHYLTRANSFERASE CICE"/>
    <property type="match status" value="1"/>
</dbReference>
<dbReference type="CDD" id="cd02440">
    <property type="entry name" value="AdoMet_MTases"/>
    <property type="match status" value="1"/>
</dbReference>
<keyword evidence="1 6" id="KW-0489">Methyltransferase</keyword>
<dbReference type="SUPFAM" id="SSF46785">
    <property type="entry name" value="Winged helix' DNA-binding domain"/>
    <property type="match status" value="1"/>
</dbReference>
<dbReference type="Gene3D" id="3.40.50.150">
    <property type="entry name" value="Vaccinia Virus protein VP39"/>
    <property type="match status" value="1"/>
</dbReference>
<dbReference type="PATRIC" id="fig|989403.3.peg.3893"/>
<feature type="domain" description="O-methyltransferase C-terminal" evidence="4">
    <location>
        <begin position="135"/>
        <end position="316"/>
    </location>
</feature>
<dbReference type="InterPro" id="IPR016461">
    <property type="entry name" value="COMT-like"/>
</dbReference>
<dbReference type="PANTHER" id="PTHR43712">
    <property type="entry name" value="PUTATIVE (AFU_ORTHOLOGUE AFUA_4G14580)-RELATED"/>
    <property type="match status" value="1"/>
</dbReference>
<keyword evidence="3" id="KW-0949">S-adenosyl-L-methionine</keyword>
<evidence type="ECO:0000256" key="3">
    <source>
        <dbReference type="ARBA" id="ARBA00022691"/>
    </source>
</evidence>
<dbReference type="OrthoDB" id="7418600at2"/>
<dbReference type="EC" id="2.1.1.210" evidence="6"/>
<dbReference type="InterPro" id="IPR012967">
    <property type="entry name" value="COMT_dimerisation"/>
</dbReference>
<gene>
    <name evidence="6" type="primary">crtF</name>
    <name evidence="6" type="ORF">PsAD2_03601</name>
</gene>
<dbReference type="GO" id="GO:0008171">
    <property type="term" value="F:O-methyltransferase activity"/>
    <property type="evidence" value="ECO:0007669"/>
    <property type="project" value="InterPro"/>
</dbReference>
<keyword evidence="7" id="KW-1185">Reference proteome</keyword>
<dbReference type="EMBL" id="LMCB01000072">
    <property type="protein sequence ID" value="KZL15458.1"/>
    <property type="molecule type" value="Genomic_DNA"/>
</dbReference>
<dbReference type="InterPro" id="IPR036388">
    <property type="entry name" value="WH-like_DNA-bd_sf"/>
</dbReference>